<reference evidence="3" key="1">
    <citation type="journal article" date="2020" name="Stud. Mycol.">
        <title>101 Dothideomycetes genomes: a test case for predicting lifestyles and emergence of pathogens.</title>
        <authorList>
            <person name="Haridas S."/>
            <person name="Albert R."/>
            <person name="Binder M."/>
            <person name="Bloem J."/>
            <person name="Labutti K."/>
            <person name="Salamov A."/>
            <person name="Andreopoulos B."/>
            <person name="Baker S."/>
            <person name="Barry K."/>
            <person name="Bills G."/>
            <person name="Bluhm B."/>
            <person name="Cannon C."/>
            <person name="Castanera R."/>
            <person name="Culley D."/>
            <person name="Daum C."/>
            <person name="Ezra D."/>
            <person name="Gonzalez J."/>
            <person name="Henrissat B."/>
            <person name="Kuo A."/>
            <person name="Liang C."/>
            <person name="Lipzen A."/>
            <person name="Lutzoni F."/>
            <person name="Magnuson J."/>
            <person name="Mondo S."/>
            <person name="Nolan M."/>
            <person name="Ohm R."/>
            <person name="Pangilinan J."/>
            <person name="Park H.-J."/>
            <person name="Ramirez L."/>
            <person name="Alfaro M."/>
            <person name="Sun H."/>
            <person name="Tritt A."/>
            <person name="Yoshinaga Y."/>
            <person name="Zwiers L.-H."/>
            <person name="Turgeon B."/>
            <person name="Goodwin S."/>
            <person name="Spatafora J."/>
            <person name="Crous P."/>
            <person name="Grigoriev I."/>
        </authorList>
    </citation>
    <scope>NUCLEOTIDE SEQUENCE</scope>
    <source>
        <strain evidence="3">CBS 121167</strain>
    </source>
</reference>
<sequence length="129" mass="14037">MFFGAGVLVAFARCRAACLTLPLATDVPPLLTLYVLSVSAILLSRPAVWCCYRRRCAVASSTLPPPTSASSHHSLHHHPPTHAAQHPHRPHPPITKPTLHLTFPPPHDRTPQPTTPRPQPAHPIHPLTA</sequence>
<evidence type="ECO:0000313" key="3">
    <source>
        <dbReference type="EMBL" id="KAF2139673.1"/>
    </source>
</evidence>
<organism evidence="3 4">
    <name type="scientific">Aplosporella prunicola CBS 121167</name>
    <dbReference type="NCBI Taxonomy" id="1176127"/>
    <lineage>
        <taxon>Eukaryota</taxon>
        <taxon>Fungi</taxon>
        <taxon>Dikarya</taxon>
        <taxon>Ascomycota</taxon>
        <taxon>Pezizomycotina</taxon>
        <taxon>Dothideomycetes</taxon>
        <taxon>Dothideomycetes incertae sedis</taxon>
        <taxon>Botryosphaeriales</taxon>
        <taxon>Aplosporellaceae</taxon>
        <taxon>Aplosporella</taxon>
    </lineage>
</organism>
<feature type="compositionally biased region" description="Pro residues" evidence="1">
    <location>
        <begin position="113"/>
        <end position="123"/>
    </location>
</feature>
<evidence type="ECO:0000256" key="1">
    <source>
        <dbReference type="SAM" id="MobiDB-lite"/>
    </source>
</evidence>
<dbReference type="Proteomes" id="UP000799438">
    <property type="component" value="Unassembled WGS sequence"/>
</dbReference>
<keyword evidence="4" id="KW-1185">Reference proteome</keyword>
<name>A0A6A6B8I7_9PEZI</name>
<dbReference type="GeneID" id="54304459"/>
<protein>
    <submittedName>
        <fullName evidence="3">Uncharacterized protein</fullName>
    </submittedName>
</protein>
<dbReference type="RefSeq" id="XP_033395386.1">
    <property type="nucleotide sequence ID" value="XM_033546952.1"/>
</dbReference>
<evidence type="ECO:0000313" key="4">
    <source>
        <dbReference type="Proteomes" id="UP000799438"/>
    </source>
</evidence>
<feature type="signal peptide" evidence="2">
    <location>
        <begin position="1"/>
        <end position="16"/>
    </location>
</feature>
<proteinExistence type="predicted"/>
<accession>A0A6A6B8I7</accession>
<dbReference type="EMBL" id="ML995492">
    <property type="protein sequence ID" value="KAF2139673.1"/>
    <property type="molecule type" value="Genomic_DNA"/>
</dbReference>
<gene>
    <name evidence="3" type="ORF">K452DRAFT_63931</name>
</gene>
<dbReference type="AlphaFoldDB" id="A0A6A6B8I7"/>
<feature type="compositionally biased region" description="Basic residues" evidence="1">
    <location>
        <begin position="73"/>
        <end position="91"/>
    </location>
</feature>
<evidence type="ECO:0000256" key="2">
    <source>
        <dbReference type="SAM" id="SignalP"/>
    </source>
</evidence>
<feature type="region of interest" description="Disordered" evidence="1">
    <location>
        <begin position="60"/>
        <end position="129"/>
    </location>
</feature>
<keyword evidence="2" id="KW-0732">Signal</keyword>
<feature type="chain" id="PRO_5025372597" evidence="2">
    <location>
        <begin position="17"/>
        <end position="129"/>
    </location>
</feature>